<feature type="compositionally biased region" description="Polar residues" evidence="6">
    <location>
        <begin position="721"/>
        <end position="733"/>
    </location>
</feature>
<dbReference type="InterPro" id="IPR016024">
    <property type="entry name" value="ARM-type_fold"/>
</dbReference>
<dbReference type="InterPro" id="IPR019026">
    <property type="entry name" value="Peptidase_M64_IgA"/>
</dbReference>
<feature type="region of interest" description="Disordered" evidence="6">
    <location>
        <begin position="1129"/>
        <end position="1166"/>
    </location>
</feature>
<keyword evidence="4" id="KW-0493">Microtubule</keyword>
<feature type="compositionally biased region" description="Polar residues" evidence="6">
    <location>
        <begin position="673"/>
        <end position="688"/>
    </location>
</feature>
<comment type="caution">
    <text evidence="8">The sequence shown here is derived from an EMBL/GenBank/DDBJ whole genome shotgun (WGS) entry which is preliminary data.</text>
</comment>
<proteinExistence type="inferred from homology"/>
<evidence type="ECO:0000256" key="5">
    <source>
        <dbReference type="ARBA" id="ARBA00022776"/>
    </source>
</evidence>
<dbReference type="EMBL" id="JAFIQS010000016">
    <property type="protein sequence ID" value="KAG5163211.1"/>
    <property type="molecule type" value="Genomic_DNA"/>
</dbReference>
<dbReference type="InterPro" id="IPR011989">
    <property type="entry name" value="ARM-like"/>
</dbReference>
<evidence type="ECO:0000313" key="8">
    <source>
        <dbReference type="EMBL" id="KAG5163211.1"/>
    </source>
</evidence>
<dbReference type="Gene3D" id="3.40.390.10">
    <property type="entry name" value="Collagenase (Catalytic Domain)"/>
    <property type="match status" value="1"/>
</dbReference>
<feature type="compositionally biased region" description="Polar residues" evidence="6">
    <location>
        <begin position="1083"/>
        <end position="1095"/>
    </location>
</feature>
<dbReference type="GO" id="GO:0005819">
    <property type="term" value="C:spindle"/>
    <property type="evidence" value="ECO:0007669"/>
    <property type="project" value="UniProtKB-SubCell"/>
</dbReference>
<dbReference type="GO" id="GO:0005874">
    <property type="term" value="C:microtubule"/>
    <property type="evidence" value="ECO:0007669"/>
    <property type="project" value="UniProtKB-KW"/>
</dbReference>
<dbReference type="InterPro" id="IPR024395">
    <property type="entry name" value="CLASP_N_dom"/>
</dbReference>
<dbReference type="Pfam" id="PF12348">
    <property type="entry name" value="CLASP_N"/>
    <property type="match status" value="1"/>
</dbReference>
<reference evidence="8" key="1">
    <citation type="submission" date="2021-02" db="EMBL/GenBank/DDBJ databases">
        <title>Psilocybe cubensis genome.</title>
        <authorList>
            <person name="Mckernan K.J."/>
            <person name="Crawford S."/>
            <person name="Trippe A."/>
            <person name="Kane L.T."/>
            <person name="Mclaughlin S."/>
        </authorList>
    </citation>
    <scope>NUCLEOTIDE SEQUENCE [LARGE SCALE GENOMIC DNA]</scope>
    <source>
        <strain evidence="8">MGC-MH-2018</strain>
    </source>
</reference>
<comment type="similarity">
    <text evidence="2">Belongs to the CLASP family.</text>
</comment>
<evidence type="ECO:0000259" key="7">
    <source>
        <dbReference type="Pfam" id="PF12348"/>
    </source>
</evidence>
<evidence type="ECO:0000256" key="6">
    <source>
        <dbReference type="SAM" id="MobiDB-lite"/>
    </source>
</evidence>
<dbReference type="Gene3D" id="1.25.10.10">
    <property type="entry name" value="Leucine-rich Repeat Variant"/>
    <property type="match status" value="1"/>
</dbReference>
<feature type="compositionally biased region" description="Low complexity" evidence="6">
    <location>
        <begin position="696"/>
        <end position="720"/>
    </location>
</feature>
<comment type="subcellular location">
    <subcellularLocation>
        <location evidence="1">Cytoplasm</location>
        <location evidence="1">Cytoskeleton</location>
        <location evidence="1">Spindle</location>
    </subcellularLocation>
</comment>
<evidence type="ECO:0000256" key="1">
    <source>
        <dbReference type="ARBA" id="ARBA00004186"/>
    </source>
</evidence>
<accession>A0A8H7XL83</accession>
<gene>
    <name evidence="8" type="ORF">JR316_012079</name>
</gene>
<feature type="compositionally biased region" description="Low complexity" evidence="6">
    <location>
        <begin position="824"/>
        <end position="845"/>
    </location>
</feature>
<feature type="region of interest" description="Disordered" evidence="6">
    <location>
        <begin position="662"/>
        <end position="775"/>
    </location>
</feature>
<protein>
    <recommendedName>
        <fullName evidence="7">CLASP N-terminal domain-containing protein</fullName>
    </recommendedName>
</protein>
<sequence>MPVQVTDTHEDLPKERQKFIDDALRLAEDVSKNQTFNTVQPLLNFWAAFSPSNETGIGIDTPKETPFGLYREGTELRGVYYAYPEVGRAACDSLEDQCDYPIFLGNDPMYGGLGGDFTVITASILNGPLVLRHELGHSILEVGEEYDGGYAYFGSNAGHDTKDFPWKRWLSNPSRINEHGGPRVERSVMAMQAYPWTLLNMTTPWSISFSSSGTYERYSIQFSLSGIPDKDDLRVTLDDIDLGWEPRSAVGMDRWFYNFLSSVKLSPGTHELKFHLLNDKNEGTAQLCSAEILEYGSEEEFVMVPGYYGLYPTYSDVNQTSYRPTNDDCLMRLVTSPNFCKVCLETLWLNLLKNVSFIDGINERCTEPSDSSAAMIQTLHLDLLPLGHLRKPHTVISESYTIFWEKDGRQLIQHTNQTEINIDDDPVGEYTATVRFSTHEVKIDVKYELENIRPNLFLQETEDTWEKIAKALTSLIKLCDTGAYDTHPSDIVSMVRAAHRPIISAMNSERTRLCMVPMDLMVSLGGAMGMEFDQIMPLFIPTLLTNCARTNKVIVNRAKSTILSVIEVTQLAAILTHFYHNIKDKSSSMKIAISEGTLACLNSCNPPDLEKEARAVEIEGIIRITARDANADVRKNSRKIFESYTILLPARVQSFTAPLSPTTRKYLDVKPPTVTTQKSSSNLRSNITLKPEVKSKSSVGPSSSTGHSRTASSSTHSTATVGGQAQTQPTTLVRVSRKDPVPTVAPVPVRLTQPSRVAPEPAKVGPQRPITLPPIRTTGVQPIIRTTTVQETKRPIPPLRTQRSTASLTIVTKSSAPQRIQITTASTSAAAGSSSQALPSAGPRRIPMPPPPPPAPKKDTDGPKRPASRIDNGASTASHRSAAVPPAPVKKAASTVTSSLRDRVPSAKPPAKPTVNISRPKSSTATTTTSVAASTSGTSTTKAQAPAKAKPVWGKSAPPAKPAPLAAQKAATSSSARPVPPTNTRAPVKTMLTRKPSTRATSSSKVAGPPIKTSAEKPVIPENIALPPSPPPAEEGKDELVPEVEIAVQEKGDLNNDGTGPIADPALPDIVEPNQIDDEGDESSSLQANENSDVNTLSTIVAVQSSSMNNKENIPIPNVQHEIQKPEEAMPAGEEVQEDSDSLMLPEHENPRTPQQGLKPAPSADVNAGKTPISALLSSIERGFNYDYSPITPLSPADSYLPKLNGETPYSHHTHAPHIKGPMQPFNHALHAPGHGGIFGGFGGVVKPKEELVRGDIGVVQLSEYNKIYKPASLPGLDDGRQAFIELNKH</sequence>
<name>A0A8H7XL83_PSICU</name>
<evidence type="ECO:0000256" key="3">
    <source>
        <dbReference type="ARBA" id="ARBA00022618"/>
    </source>
</evidence>
<keyword evidence="5" id="KW-0498">Mitosis</keyword>
<organism evidence="8">
    <name type="scientific">Psilocybe cubensis</name>
    <name type="common">Psychedelic mushroom</name>
    <name type="synonym">Stropharia cubensis</name>
    <dbReference type="NCBI Taxonomy" id="181762"/>
    <lineage>
        <taxon>Eukaryota</taxon>
        <taxon>Fungi</taxon>
        <taxon>Dikarya</taxon>
        <taxon>Basidiomycota</taxon>
        <taxon>Agaricomycotina</taxon>
        <taxon>Agaricomycetes</taxon>
        <taxon>Agaricomycetidae</taxon>
        <taxon>Agaricales</taxon>
        <taxon>Agaricineae</taxon>
        <taxon>Strophariaceae</taxon>
        <taxon>Psilocybe</taxon>
    </lineage>
</organism>
<evidence type="ECO:0000256" key="4">
    <source>
        <dbReference type="ARBA" id="ARBA00022701"/>
    </source>
</evidence>
<feature type="domain" description="CLASP N-terminal" evidence="7">
    <location>
        <begin position="449"/>
        <end position="667"/>
    </location>
</feature>
<dbReference type="GO" id="GO:0051301">
    <property type="term" value="P:cell division"/>
    <property type="evidence" value="ECO:0007669"/>
    <property type="project" value="UniProtKB-KW"/>
</dbReference>
<dbReference type="Pfam" id="PF09471">
    <property type="entry name" value="Peptidase_M64"/>
    <property type="match status" value="1"/>
</dbReference>
<dbReference type="SUPFAM" id="SSF48371">
    <property type="entry name" value="ARM repeat"/>
    <property type="match status" value="1"/>
</dbReference>
<feature type="region of interest" description="Disordered" evidence="6">
    <location>
        <begin position="824"/>
        <end position="1038"/>
    </location>
</feature>
<dbReference type="GO" id="GO:0008237">
    <property type="term" value="F:metallopeptidase activity"/>
    <property type="evidence" value="ECO:0007669"/>
    <property type="project" value="InterPro"/>
</dbReference>
<evidence type="ECO:0000256" key="2">
    <source>
        <dbReference type="ARBA" id="ARBA00009549"/>
    </source>
</evidence>
<feature type="compositionally biased region" description="Pro residues" evidence="6">
    <location>
        <begin position="846"/>
        <end position="855"/>
    </location>
</feature>
<feature type="region of interest" description="Disordered" evidence="6">
    <location>
        <begin position="1050"/>
        <end position="1095"/>
    </location>
</feature>
<keyword evidence="5" id="KW-0131">Cell cycle</keyword>
<feature type="compositionally biased region" description="Low complexity" evidence="6">
    <location>
        <begin position="922"/>
        <end position="951"/>
    </location>
</feature>
<dbReference type="InterPro" id="IPR024079">
    <property type="entry name" value="MetalloPept_cat_dom_sf"/>
</dbReference>
<keyword evidence="3" id="KW-0132">Cell division</keyword>